<feature type="compositionally biased region" description="Polar residues" evidence="1">
    <location>
        <begin position="232"/>
        <end position="241"/>
    </location>
</feature>
<accession>A0A1H0I3H6</accession>
<reference evidence="4" key="1">
    <citation type="submission" date="2016-10" db="EMBL/GenBank/DDBJ databases">
        <authorList>
            <person name="Varghese N."/>
            <person name="Submissions S."/>
        </authorList>
    </citation>
    <scope>NUCLEOTIDE SEQUENCE [LARGE SCALE GENOMIC DNA]</scope>
    <source>
        <strain evidence="4">CGMCC 1.6494</strain>
    </source>
</reference>
<feature type="compositionally biased region" description="Polar residues" evidence="1">
    <location>
        <begin position="266"/>
        <end position="286"/>
    </location>
</feature>
<organism evidence="3 4">
    <name type="scientific">Vreelandella arcis</name>
    <dbReference type="NCBI Taxonomy" id="416873"/>
    <lineage>
        <taxon>Bacteria</taxon>
        <taxon>Pseudomonadati</taxon>
        <taxon>Pseudomonadota</taxon>
        <taxon>Gammaproteobacteria</taxon>
        <taxon>Oceanospirillales</taxon>
        <taxon>Halomonadaceae</taxon>
        <taxon>Vreelandella</taxon>
    </lineage>
</organism>
<gene>
    <name evidence="3" type="ORF">SAMN04487951_11823</name>
</gene>
<evidence type="ECO:0000313" key="3">
    <source>
        <dbReference type="EMBL" id="SDO25988.1"/>
    </source>
</evidence>
<dbReference type="EMBL" id="FNII01000018">
    <property type="protein sequence ID" value="SDO25988.1"/>
    <property type="molecule type" value="Genomic_DNA"/>
</dbReference>
<evidence type="ECO:0000256" key="2">
    <source>
        <dbReference type="SAM" id="SignalP"/>
    </source>
</evidence>
<feature type="signal peptide" evidence="2">
    <location>
        <begin position="1"/>
        <end position="29"/>
    </location>
</feature>
<feature type="compositionally biased region" description="Low complexity" evidence="1">
    <location>
        <begin position="242"/>
        <end position="254"/>
    </location>
</feature>
<dbReference type="AlphaFoldDB" id="A0A1H0I3H6"/>
<dbReference type="RefSeq" id="WP_089707721.1">
    <property type="nucleotide sequence ID" value="NZ_FNII01000018.1"/>
</dbReference>
<proteinExistence type="predicted"/>
<keyword evidence="4" id="KW-1185">Reference proteome</keyword>
<feature type="region of interest" description="Disordered" evidence="1">
    <location>
        <begin position="219"/>
        <end position="295"/>
    </location>
</feature>
<dbReference type="PANTHER" id="PTHR38731:SF1">
    <property type="entry name" value="FECR PROTEIN DOMAIN-CONTAINING PROTEIN"/>
    <property type="match status" value="1"/>
</dbReference>
<feature type="chain" id="PRO_5011535473" evidence="2">
    <location>
        <begin position="30"/>
        <end position="846"/>
    </location>
</feature>
<evidence type="ECO:0000313" key="4">
    <source>
        <dbReference type="Proteomes" id="UP000199677"/>
    </source>
</evidence>
<name>A0A1H0I3H6_9GAMM</name>
<dbReference type="PANTHER" id="PTHR38731">
    <property type="entry name" value="LIPL45-RELATED LIPOPROTEIN-RELATED"/>
    <property type="match status" value="1"/>
</dbReference>
<keyword evidence="2" id="KW-0732">Signal</keyword>
<evidence type="ECO:0000256" key="1">
    <source>
        <dbReference type="SAM" id="MobiDB-lite"/>
    </source>
</evidence>
<dbReference type="Proteomes" id="UP000199677">
    <property type="component" value="Unassembled WGS sequence"/>
</dbReference>
<sequence length="846" mass="90364">MAIFHKHSLARATSLSLSSLALLPFPTFADTPAGRVMFVHGDATIERDGKRFKAERGDDIFAGDTFHTAQASTLQLRYSDGGTKALRPESTYTIERYVLDEEVPDNSTQGGELLRGGLRAITGAIGKNAPENVEYSTPVATMGIRGTSFQMLHIPDGGSPSLPRLESGSYLYVESGLIAMSTDIGETFVRPGQVFFTPALSAAPQLLPDGLSIFEALDENSPQASPDDDSAEPSNAATQGDTSTTGSTSSSSTSLIRGSFVENAELTPNGNSRSLQDTLSERQATSRLPAGAPQVPTEAQQLGFANTNSMLNQGINGSDEEFLGESGQLLLTNGENGSQAVSSDATRWNEKLRSAALGDERLQTRANAEPENFQVISLGERDATSDSTTAIYWGRWASEDIAKLSADGKILLTPLGNLGDLHYVGSNNVINVNSDDADGIQQIIELGERLANIEIDGAEEQKRVDFSLVTPGELTSSEGTLEVRDDSRFSLAYQTVDGEEKLHAQARFYLVDEQGNVYLAQAYESLAALFSNDEKVASRLTFDTTDQLDHLLRQASEREGRVVLPVSGGHFTSRFTGQSSGDGEYASIDGVIGNLYVEIDDGKRSAYGSLGFGLDAPEARWTDIEPSPQSEVVYDLYKRNIAPSSLGDHAVDDGKIVWGYWEEGTEVHLLSGETYTLSAPLPFITASLEVAGSVRESLSGAARDALSAQLDDGGVTFNWVDGTGLVSDDNGDVIPILDTSSITLSNAQGVSIDIFLDDYGKLTATHTPDNFSLDDPLSLEGETVAGDAHSFASGGLVGRYVGEEANAIMSLIQAWDLNSNDDIINLHTGTGAFDRQSVPNSPPDVQ</sequence>
<dbReference type="STRING" id="416873.SAMN04487951_11823"/>
<protein>
    <submittedName>
        <fullName evidence="3">FecR protein</fullName>
    </submittedName>
</protein>